<dbReference type="GO" id="GO:0036126">
    <property type="term" value="C:sperm flagellum"/>
    <property type="evidence" value="ECO:0007669"/>
    <property type="project" value="Ensembl"/>
</dbReference>
<evidence type="ECO:0000313" key="3">
    <source>
        <dbReference type="Proteomes" id="UP001652624"/>
    </source>
</evidence>
<organism evidence="3 4">
    <name type="scientific">Erinaceus europaeus</name>
    <name type="common">Western European hedgehog</name>
    <dbReference type="NCBI Taxonomy" id="9365"/>
    <lineage>
        <taxon>Eukaryota</taxon>
        <taxon>Metazoa</taxon>
        <taxon>Chordata</taxon>
        <taxon>Craniata</taxon>
        <taxon>Vertebrata</taxon>
        <taxon>Euteleostomi</taxon>
        <taxon>Mammalia</taxon>
        <taxon>Eutheria</taxon>
        <taxon>Laurasiatheria</taxon>
        <taxon>Eulipotyphla</taxon>
        <taxon>Erinaceidae</taxon>
        <taxon>Erinaceinae</taxon>
        <taxon>Erinaceus</taxon>
    </lineage>
</organism>
<dbReference type="STRING" id="9365.ENSEEUP00000001286"/>
<reference evidence="4" key="2">
    <citation type="submission" date="2025-08" db="UniProtKB">
        <authorList>
            <consortium name="RefSeq"/>
        </authorList>
    </citation>
    <scope>IDENTIFICATION</scope>
</reference>
<dbReference type="OrthoDB" id="1908104at2759"/>
<evidence type="ECO:0000256" key="1">
    <source>
        <dbReference type="SAM" id="SignalP"/>
    </source>
</evidence>
<protein>
    <submittedName>
        <fullName evidence="4">Cystatin-11</fullName>
    </submittedName>
</protein>
<dbReference type="eggNOG" id="ENOG502RWFM">
    <property type="taxonomic scope" value="Eukaryota"/>
</dbReference>
<dbReference type="GO" id="GO:0050829">
    <property type="term" value="P:defense response to Gram-negative bacterium"/>
    <property type="evidence" value="ECO:0007669"/>
    <property type="project" value="Ensembl"/>
</dbReference>
<dbReference type="CTD" id="140880"/>
<dbReference type="GO" id="GO:0061827">
    <property type="term" value="C:sperm head"/>
    <property type="evidence" value="ECO:0007669"/>
    <property type="project" value="Ensembl"/>
</dbReference>
<gene>
    <name evidence="4" type="primary">CST11</name>
</gene>
<dbReference type="GO" id="GO:0005737">
    <property type="term" value="C:cytoplasm"/>
    <property type="evidence" value="ECO:0007669"/>
    <property type="project" value="Ensembl"/>
</dbReference>
<dbReference type="SMART" id="SM00043">
    <property type="entry name" value="CY"/>
    <property type="match status" value="1"/>
</dbReference>
<reference evidence="3" key="1">
    <citation type="submission" date="2025-05" db="UniProtKB">
        <authorList>
            <consortium name="RefSeq"/>
        </authorList>
    </citation>
    <scope>NUCLEOTIDE SEQUENCE [LARGE SCALE GENOMIC DNA]</scope>
</reference>
<dbReference type="AlphaFoldDB" id="A0A1S2ZX83"/>
<accession>A0A1S2ZX83</accession>
<dbReference type="PANTHER" id="PTHR47886">
    <property type="entry name" value="CYSTATIN-11"/>
    <property type="match status" value="1"/>
</dbReference>
<dbReference type="SUPFAM" id="SSF54403">
    <property type="entry name" value="Cystatin/monellin"/>
    <property type="match status" value="1"/>
</dbReference>
<evidence type="ECO:0000313" key="4">
    <source>
        <dbReference type="RefSeq" id="XP_007526000.1"/>
    </source>
</evidence>
<dbReference type="GeneID" id="103116071"/>
<feature type="signal peptide" evidence="1">
    <location>
        <begin position="1"/>
        <end position="25"/>
    </location>
</feature>
<name>A0A1S2ZX83_ERIEU</name>
<dbReference type="GO" id="GO:0031640">
    <property type="term" value="P:killing of cells of another organism"/>
    <property type="evidence" value="ECO:0007669"/>
    <property type="project" value="Ensembl"/>
</dbReference>
<dbReference type="GO" id="GO:0004869">
    <property type="term" value="F:cysteine-type endopeptidase inhibitor activity"/>
    <property type="evidence" value="ECO:0007669"/>
    <property type="project" value="InterPro"/>
</dbReference>
<dbReference type="InterPro" id="IPR046350">
    <property type="entry name" value="Cystatin_sf"/>
</dbReference>
<dbReference type="Pfam" id="PF00031">
    <property type="entry name" value="Cystatin"/>
    <property type="match status" value="1"/>
</dbReference>
<keyword evidence="3" id="KW-1185">Reference proteome</keyword>
<feature type="domain" description="Cystatin" evidence="2">
    <location>
        <begin position="30"/>
        <end position="136"/>
    </location>
</feature>
<dbReference type="RefSeq" id="XP_007526000.1">
    <property type="nucleotide sequence ID" value="XM_007525938.2"/>
</dbReference>
<dbReference type="InterPro" id="IPR000010">
    <property type="entry name" value="Cystatin_dom"/>
</dbReference>
<dbReference type="Gene3D" id="3.10.450.10">
    <property type="match status" value="1"/>
</dbReference>
<dbReference type="InParanoid" id="A0A1S2ZX83"/>
<keyword evidence="1" id="KW-0732">Signal</keyword>
<evidence type="ECO:0000259" key="2">
    <source>
        <dbReference type="SMART" id="SM00043"/>
    </source>
</evidence>
<dbReference type="InterPro" id="IPR042930">
    <property type="entry name" value="CST11"/>
</dbReference>
<feature type="chain" id="PRO_5018677345" evidence="1">
    <location>
        <begin position="26"/>
        <end position="139"/>
    </location>
</feature>
<dbReference type="Proteomes" id="UP001652624">
    <property type="component" value="Chromosome 1"/>
</dbReference>
<dbReference type="GO" id="GO:0005634">
    <property type="term" value="C:nucleus"/>
    <property type="evidence" value="ECO:0007669"/>
    <property type="project" value="Ensembl"/>
</dbReference>
<dbReference type="OMA" id="NCVPQEG"/>
<proteinExistence type="predicted"/>
<sequence>MMIESKQVPRLLLAILVALVALTYQQRKKTFMFVNEEPATEASVVAAMNFVSDQFNKENEDKYRFRIVRVLKVLKIITNIMEYRVNLEMLRTTCLKPETVNCTFQEGNLYKKISCYFSVYNVPGFEIYKILKKNCTDGN</sequence>
<dbReference type="PANTHER" id="PTHR47886:SF1">
    <property type="entry name" value="CYSTATIN-11"/>
    <property type="match status" value="1"/>
</dbReference>
<dbReference type="CDD" id="cd00042">
    <property type="entry name" value="CY"/>
    <property type="match status" value="1"/>
</dbReference>